<dbReference type="KEGG" id="spar:SPRG_09546"/>
<proteinExistence type="predicted"/>
<evidence type="ECO:0000256" key="1">
    <source>
        <dbReference type="SAM" id="MobiDB-lite"/>
    </source>
</evidence>
<dbReference type="EMBL" id="KK583237">
    <property type="protein sequence ID" value="KDO24902.1"/>
    <property type="molecule type" value="Genomic_DNA"/>
</dbReference>
<dbReference type="OMA" id="APWEMAT"/>
<dbReference type="RefSeq" id="XP_012204362.1">
    <property type="nucleotide sequence ID" value="XM_012348972.1"/>
</dbReference>
<dbReference type="VEuPathDB" id="FungiDB:SPRG_09546"/>
<accession>A0A067CDK3</accession>
<dbReference type="STRING" id="695850.A0A067CDK3"/>
<dbReference type="GeneID" id="24131703"/>
<evidence type="ECO:0008006" key="4">
    <source>
        <dbReference type="Google" id="ProtNLM"/>
    </source>
</evidence>
<evidence type="ECO:0000313" key="2">
    <source>
        <dbReference type="EMBL" id="KDO24902.1"/>
    </source>
</evidence>
<reference evidence="2 3" key="1">
    <citation type="journal article" date="2013" name="PLoS Genet.">
        <title>Distinctive expansion of potential virulence genes in the genome of the oomycete fish pathogen Saprolegnia parasitica.</title>
        <authorList>
            <person name="Jiang R.H."/>
            <person name="de Bruijn I."/>
            <person name="Haas B.J."/>
            <person name="Belmonte R."/>
            <person name="Lobach L."/>
            <person name="Christie J."/>
            <person name="van den Ackerveken G."/>
            <person name="Bottin A."/>
            <person name="Bulone V."/>
            <person name="Diaz-Moreno S.M."/>
            <person name="Dumas B."/>
            <person name="Fan L."/>
            <person name="Gaulin E."/>
            <person name="Govers F."/>
            <person name="Grenville-Briggs L.J."/>
            <person name="Horner N.R."/>
            <person name="Levin J.Z."/>
            <person name="Mammella M."/>
            <person name="Meijer H.J."/>
            <person name="Morris P."/>
            <person name="Nusbaum C."/>
            <person name="Oome S."/>
            <person name="Phillips A.J."/>
            <person name="van Rooyen D."/>
            <person name="Rzeszutek E."/>
            <person name="Saraiva M."/>
            <person name="Secombes C.J."/>
            <person name="Seidl M.F."/>
            <person name="Snel B."/>
            <person name="Stassen J.H."/>
            <person name="Sykes S."/>
            <person name="Tripathy S."/>
            <person name="van den Berg H."/>
            <person name="Vega-Arreguin J.C."/>
            <person name="Wawra S."/>
            <person name="Young S.K."/>
            <person name="Zeng Q."/>
            <person name="Dieguez-Uribeondo J."/>
            <person name="Russ C."/>
            <person name="Tyler B.M."/>
            <person name="van West P."/>
        </authorList>
    </citation>
    <scope>NUCLEOTIDE SEQUENCE [LARGE SCALE GENOMIC DNA]</scope>
    <source>
        <strain evidence="2 3">CBS 223.65</strain>
    </source>
</reference>
<name>A0A067CDK3_SAPPC</name>
<keyword evidence="3" id="KW-1185">Reference proteome</keyword>
<dbReference type="AlphaFoldDB" id="A0A067CDK3"/>
<dbReference type="Proteomes" id="UP000030745">
    <property type="component" value="Unassembled WGS sequence"/>
</dbReference>
<dbReference type="OrthoDB" id="77767at2759"/>
<gene>
    <name evidence="2" type="ORF">SPRG_09546</name>
</gene>
<organism evidence="2 3">
    <name type="scientific">Saprolegnia parasitica (strain CBS 223.65)</name>
    <dbReference type="NCBI Taxonomy" id="695850"/>
    <lineage>
        <taxon>Eukaryota</taxon>
        <taxon>Sar</taxon>
        <taxon>Stramenopiles</taxon>
        <taxon>Oomycota</taxon>
        <taxon>Saprolegniomycetes</taxon>
        <taxon>Saprolegniales</taxon>
        <taxon>Saprolegniaceae</taxon>
        <taxon>Saprolegnia</taxon>
    </lineage>
</organism>
<sequence>MDECDDDILALCVADDSVADDRFFDEWLASLQTGAAEGPDHDTPASSTSSDLDPPTKKRQRTSLRHEILHLRAKHLALTAQLQSLSAERAADPASYSVWANRAKDQATSVQLARQENARLQEMVRDQLKFISSLQRVMAKKPKLCDFASVAPWEMATLGATGRREAKEKLMRHQYDKLETEWIRHGLYEYEAGTTSVRKRYIESQDDALWVHFAECHFWSVDYQVLADIVWGMFTQQLRSQPHTDGNSTYFRYTAKVASGAIPPIDGRLFLRRYIETGRIVFVSRSILDDALFPSDPTRFLDNQCAWIIVQRTGDATARLTSHARFSPPLVPRESTVTDFTPGMYTECLLELAGHPEMPLERAIHDVLDGQHTA</sequence>
<feature type="region of interest" description="Disordered" evidence="1">
    <location>
        <begin position="34"/>
        <end position="62"/>
    </location>
</feature>
<protein>
    <recommendedName>
        <fullName evidence="4">START domain-containing protein</fullName>
    </recommendedName>
</protein>
<evidence type="ECO:0000313" key="3">
    <source>
        <dbReference type="Proteomes" id="UP000030745"/>
    </source>
</evidence>